<proteinExistence type="predicted"/>
<evidence type="ECO:0000313" key="2">
    <source>
        <dbReference type="EMBL" id="EGO22526.1"/>
    </source>
</evidence>
<feature type="transmembrane region" description="Helical" evidence="1">
    <location>
        <begin position="6"/>
        <end position="28"/>
    </location>
</feature>
<dbReference type="HOGENOM" id="CLU_2256558_0_0_1"/>
<feature type="non-terminal residue" evidence="2">
    <location>
        <position position="1"/>
    </location>
</feature>
<gene>
    <name evidence="2" type="ORF">SERLADRAFT_473480</name>
</gene>
<sequence>SSSPFLPTQHISCFLVIHLAFVGIRGALLARSLQLLLRIFPNDLSWLAGVRFDNGRFFWQAVSAEFLSDSSCPVQPNSPRHIHYPQITIGRWAAVPRPCLHREK</sequence>
<dbReference type="EMBL" id="GL945437">
    <property type="protein sequence ID" value="EGO22526.1"/>
    <property type="molecule type" value="Genomic_DNA"/>
</dbReference>
<dbReference type="RefSeq" id="XP_007321064.1">
    <property type="nucleotide sequence ID" value="XM_007321002.1"/>
</dbReference>
<evidence type="ECO:0000256" key="1">
    <source>
        <dbReference type="SAM" id="Phobius"/>
    </source>
</evidence>
<organism>
    <name type="scientific">Serpula lacrymans var. lacrymans (strain S7.9)</name>
    <name type="common">Dry rot fungus</name>
    <dbReference type="NCBI Taxonomy" id="578457"/>
    <lineage>
        <taxon>Eukaryota</taxon>
        <taxon>Fungi</taxon>
        <taxon>Dikarya</taxon>
        <taxon>Basidiomycota</taxon>
        <taxon>Agaricomycotina</taxon>
        <taxon>Agaricomycetes</taxon>
        <taxon>Agaricomycetidae</taxon>
        <taxon>Boletales</taxon>
        <taxon>Coniophorineae</taxon>
        <taxon>Serpulaceae</taxon>
        <taxon>Serpula</taxon>
    </lineage>
</organism>
<reference evidence="2" key="1">
    <citation type="submission" date="2011-04" db="EMBL/GenBank/DDBJ databases">
        <title>Evolution of plant cell wall degrading machinery underlies the functional diversity of forest fungi.</title>
        <authorList>
            <consortium name="US DOE Joint Genome Institute (JGI-PGF)"/>
            <person name="Eastwood D.C."/>
            <person name="Floudas D."/>
            <person name="Binder M."/>
            <person name="Majcherczyk A."/>
            <person name="Schneider P."/>
            <person name="Aerts A."/>
            <person name="Asiegbu F.O."/>
            <person name="Baker S.E."/>
            <person name="Barry K."/>
            <person name="Bendiksby M."/>
            <person name="Blumentritt M."/>
            <person name="Coutinho P.M."/>
            <person name="Cullen D."/>
            <person name="Cullen D."/>
            <person name="Gathman A."/>
            <person name="Goodell B."/>
            <person name="Henrissat B."/>
            <person name="Ihrmark K."/>
            <person name="Kauserud H."/>
            <person name="Kohler A."/>
            <person name="LaButti K."/>
            <person name="Lapidus A."/>
            <person name="Lavin J.L."/>
            <person name="Lee Y.-H."/>
            <person name="Lindquist E."/>
            <person name="Lilly W."/>
            <person name="Lucas S."/>
            <person name="Morin E."/>
            <person name="Murat C."/>
            <person name="Oguiza J.A."/>
            <person name="Park J."/>
            <person name="Pisabarro A.G."/>
            <person name="Riley R."/>
            <person name="Rosling A."/>
            <person name="Salamov A."/>
            <person name="Schmidt O."/>
            <person name="Schmutz J."/>
            <person name="Skrede I."/>
            <person name="Stenlid J."/>
            <person name="Wiebenga A."/>
            <person name="Xie X."/>
            <person name="Kues U."/>
            <person name="Hibbett D.S."/>
            <person name="Hoffmeister D."/>
            <person name="Hogberg N."/>
            <person name="Martin F."/>
            <person name="Grigoriev I.V."/>
            <person name="Watkinson S.C."/>
        </authorList>
    </citation>
    <scope>NUCLEOTIDE SEQUENCE</scope>
    <source>
        <strain evidence="2">S7.9</strain>
    </source>
</reference>
<dbReference type="KEGG" id="sla:SERLADRAFT_473480"/>
<dbReference type="Proteomes" id="UP000008064">
    <property type="component" value="Unassembled WGS sequence"/>
</dbReference>
<keyword evidence="1" id="KW-1133">Transmembrane helix</keyword>
<name>F8P2Z4_SERL9</name>
<keyword evidence="1" id="KW-0472">Membrane</keyword>
<dbReference type="GeneID" id="18820313"/>
<accession>F8P2Z4</accession>
<dbReference type="AlphaFoldDB" id="F8P2Z4"/>
<keyword evidence="1" id="KW-0812">Transmembrane</keyword>
<protein>
    <submittedName>
        <fullName evidence="2">Uncharacterized protein</fullName>
    </submittedName>
</protein>